<organism evidence="1">
    <name type="scientific">marine sediment metagenome</name>
    <dbReference type="NCBI Taxonomy" id="412755"/>
    <lineage>
        <taxon>unclassified sequences</taxon>
        <taxon>metagenomes</taxon>
        <taxon>ecological metagenomes</taxon>
    </lineage>
</organism>
<accession>A0A0F9PTK8</accession>
<name>A0A0F9PTK8_9ZZZZ</name>
<dbReference type="EMBL" id="LAZR01004926">
    <property type="protein sequence ID" value="KKN04396.1"/>
    <property type="molecule type" value="Genomic_DNA"/>
</dbReference>
<evidence type="ECO:0000313" key="1">
    <source>
        <dbReference type="EMBL" id="KKN04396.1"/>
    </source>
</evidence>
<dbReference type="AlphaFoldDB" id="A0A0F9PTK8"/>
<proteinExistence type="predicted"/>
<comment type="caution">
    <text evidence="1">The sequence shown here is derived from an EMBL/GenBank/DDBJ whole genome shotgun (WGS) entry which is preliminary data.</text>
</comment>
<gene>
    <name evidence="1" type="ORF">LCGC14_1097790</name>
</gene>
<reference evidence="1" key="1">
    <citation type="journal article" date="2015" name="Nature">
        <title>Complex archaea that bridge the gap between prokaryotes and eukaryotes.</title>
        <authorList>
            <person name="Spang A."/>
            <person name="Saw J.H."/>
            <person name="Jorgensen S.L."/>
            <person name="Zaremba-Niedzwiedzka K."/>
            <person name="Martijn J."/>
            <person name="Lind A.E."/>
            <person name="van Eijk R."/>
            <person name="Schleper C."/>
            <person name="Guy L."/>
            <person name="Ettema T.J."/>
        </authorList>
    </citation>
    <scope>NUCLEOTIDE SEQUENCE</scope>
</reference>
<protein>
    <submittedName>
        <fullName evidence="1">Uncharacterized protein</fullName>
    </submittedName>
</protein>
<sequence>MSINVECTWGDGPDIILDLKDHRFILYEDVIKKGFTHGIIKNGSMDLNVEEAKILVSDLINAIKAAEELDTYYNEYIERECKTKV</sequence>